<keyword evidence="5" id="KW-1185">Reference proteome</keyword>
<dbReference type="Pfam" id="PF01607">
    <property type="entry name" value="CBM_14"/>
    <property type="match status" value="1"/>
</dbReference>
<feature type="domain" description="Chitin-binding type-2" evidence="3">
    <location>
        <begin position="68"/>
        <end position="125"/>
    </location>
</feature>
<comment type="caution">
    <text evidence="4">The sequence shown here is derived from an EMBL/GenBank/DDBJ whole genome shotgun (WGS) entry which is preliminary data.</text>
</comment>
<reference evidence="5" key="1">
    <citation type="submission" date="2023-01" db="EMBL/GenBank/DDBJ databases">
        <title>Key to firefly adult light organ development and bioluminescence: homeobox transcription factors regulate luciferase expression and transportation to peroxisome.</title>
        <authorList>
            <person name="Fu X."/>
        </authorList>
    </citation>
    <scope>NUCLEOTIDE SEQUENCE [LARGE SCALE GENOMIC DNA]</scope>
</reference>
<keyword evidence="1" id="KW-0175">Coiled coil</keyword>
<dbReference type="SMART" id="SM00494">
    <property type="entry name" value="ChtBD2"/>
    <property type="match status" value="1"/>
</dbReference>
<feature type="region of interest" description="Disordered" evidence="2">
    <location>
        <begin position="141"/>
        <end position="222"/>
    </location>
</feature>
<proteinExistence type="predicted"/>
<dbReference type="PANTHER" id="PTHR22933:SF42">
    <property type="entry name" value="FI18455P1-RELATED"/>
    <property type="match status" value="1"/>
</dbReference>
<dbReference type="EMBL" id="JARPUR010000002">
    <property type="protein sequence ID" value="KAK4880940.1"/>
    <property type="molecule type" value="Genomic_DNA"/>
</dbReference>
<evidence type="ECO:0000313" key="5">
    <source>
        <dbReference type="Proteomes" id="UP001353858"/>
    </source>
</evidence>
<protein>
    <recommendedName>
        <fullName evidence="3">Chitin-binding type-2 domain-containing protein</fullName>
    </recommendedName>
</protein>
<evidence type="ECO:0000259" key="3">
    <source>
        <dbReference type="PROSITE" id="PS50940"/>
    </source>
</evidence>
<feature type="compositionally biased region" description="Basic and acidic residues" evidence="2">
    <location>
        <begin position="200"/>
        <end position="209"/>
    </location>
</feature>
<dbReference type="InterPro" id="IPR002557">
    <property type="entry name" value="Chitin-bd_dom"/>
</dbReference>
<sequence length="977" mass="110501">MARYHIYKLGLTIVFYMIYSETKLLVNGLKKDALSTTDYRERRDAGDFKNDGAPNVDFPTYSHVPKTKFSCKDMEAGYYADIETDCQVFHICDEGRKLSFLCPNGTVFQQGELICDWWFKVNCTTAPLLYEESAEILQRENAKRKSHRRTYQGARHNSISSQEYFTSKKPSSTTESFQQRYTSRADRKLDSITYDPNYNRIDKSREQKQTKSFKNKQFPPSQNPLEELGIIIGPNNNLPLNTNDRQTKSRISSYGNFIKDNSGETQEVQETASFVMNSQNRLHANTKTYPNHKETYSDIQDPRHYYQHQSKLPNKPFYGSSVSPQVLSTVPVSSNVGNFLFTTEPNRQTVEGRFSFSFKTDVPEKKLKKNNTFETTTITTSTLNDNIDVTTTLSPPPQRQPNQLNDVFSTTTTQPPMTTITPTTTTSQIRTKIYISTPNTPTTKDYVDKDVIATTSRYLPSTILQPKPFSLNSGTISPTEISSSSPFIINVNPPDPLELSLPIPTLPTFDSLTTTTSSVEENVNNMIETLMNVVNRKYYEESNLNTPRPGLIIPPSVGPQTLHSLAIYFANALENITSNVTEGSTTISSIANNEELIKDLLTQMTRNNYDNLFKQPTETTTQLIIDENDNDLIKENSNNLVSDVPNVRVLARVFTEALSAYLEDPETFKKVLYEVRPTEPPILQNETTDIDDDEVLNYSDSDLKSDHPYLHTPTTDSSISPTWGFILALNTTPTIDLSRNLLAPEVENLQSADSQSFVSQFNKVFQDLKTTASPIEANALSALPKNHWTSSKDVAKLWQNTLSINPLDFNKNFDTTNTDASIESEESSNESLISEVHYDLRALPKIELNSTQVHGILIDFMQANKTHGAEKLQRLLKKLNITENQFLEKMKEVEKNPLTRRLVLLLINECSNSSKEDVEPRALSAIDDLEEKETVTHTLTADTAFKNIDPNLQEEDEDTRALQLLNSLYVIASKFGK</sequence>
<evidence type="ECO:0000256" key="2">
    <source>
        <dbReference type="SAM" id="MobiDB-lite"/>
    </source>
</evidence>
<dbReference type="Gene3D" id="2.170.140.10">
    <property type="entry name" value="Chitin binding domain"/>
    <property type="match status" value="1"/>
</dbReference>
<evidence type="ECO:0000256" key="1">
    <source>
        <dbReference type="SAM" id="Coils"/>
    </source>
</evidence>
<dbReference type="GO" id="GO:0005576">
    <property type="term" value="C:extracellular region"/>
    <property type="evidence" value="ECO:0007669"/>
    <property type="project" value="InterPro"/>
</dbReference>
<dbReference type="GO" id="GO:0008061">
    <property type="term" value="F:chitin binding"/>
    <property type="evidence" value="ECO:0007669"/>
    <property type="project" value="InterPro"/>
</dbReference>
<dbReference type="PANTHER" id="PTHR22933">
    <property type="entry name" value="FI18007P1-RELATED"/>
    <property type="match status" value="1"/>
</dbReference>
<dbReference type="InterPro" id="IPR036508">
    <property type="entry name" value="Chitin-bd_dom_sf"/>
</dbReference>
<dbReference type="PROSITE" id="PS50940">
    <property type="entry name" value="CHIT_BIND_II"/>
    <property type="match status" value="1"/>
</dbReference>
<dbReference type="SUPFAM" id="SSF57625">
    <property type="entry name" value="Invertebrate chitin-binding proteins"/>
    <property type="match status" value="1"/>
</dbReference>
<feature type="compositionally biased region" description="Polar residues" evidence="2">
    <location>
        <begin position="155"/>
        <end position="182"/>
    </location>
</feature>
<gene>
    <name evidence="4" type="ORF">RN001_004259</name>
</gene>
<feature type="coiled-coil region" evidence="1">
    <location>
        <begin position="869"/>
        <end position="896"/>
    </location>
</feature>
<organism evidence="4 5">
    <name type="scientific">Aquatica leii</name>
    <dbReference type="NCBI Taxonomy" id="1421715"/>
    <lineage>
        <taxon>Eukaryota</taxon>
        <taxon>Metazoa</taxon>
        <taxon>Ecdysozoa</taxon>
        <taxon>Arthropoda</taxon>
        <taxon>Hexapoda</taxon>
        <taxon>Insecta</taxon>
        <taxon>Pterygota</taxon>
        <taxon>Neoptera</taxon>
        <taxon>Endopterygota</taxon>
        <taxon>Coleoptera</taxon>
        <taxon>Polyphaga</taxon>
        <taxon>Elateriformia</taxon>
        <taxon>Elateroidea</taxon>
        <taxon>Lampyridae</taxon>
        <taxon>Luciolinae</taxon>
        <taxon>Aquatica</taxon>
    </lineage>
</organism>
<evidence type="ECO:0000313" key="4">
    <source>
        <dbReference type="EMBL" id="KAK4880940.1"/>
    </source>
</evidence>
<dbReference type="Proteomes" id="UP001353858">
    <property type="component" value="Unassembled WGS sequence"/>
</dbReference>
<dbReference type="AlphaFoldDB" id="A0AAN7Q5M6"/>
<accession>A0AAN7Q5M6</accession>
<dbReference type="InterPro" id="IPR052976">
    <property type="entry name" value="Scoloptoxin-like"/>
</dbReference>
<name>A0AAN7Q5M6_9COLE</name>